<dbReference type="RefSeq" id="WP_102908864.1">
    <property type="nucleotide sequence ID" value="NZ_POUC01000058.1"/>
</dbReference>
<reference evidence="2 3" key="1">
    <citation type="submission" date="2018-01" db="EMBL/GenBank/DDBJ databases">
        <title>Draft genome sequence of Streptomyces sp. 13K301.</title>
        <authorList>
            <person name="Sahin N."/>
            <person name="Saygin H."/>
            <person name="Ay H."/>
        </authorList>
    </citation>
    <scope>NUCLEOTIDE SEQUENCE [LARGE SCALE GENOMIC DNA]</scope>
    <source>
        <strain evidence="2 3">13K301</strain>
    </source>
</reference>
<keyword evidence="3" id="KW-1185">Reference proteome</keyword>
<dbReference type="InterPro" id="IPR036890">
    <property type="entry name" value="HATPase_C_sf"/>
</dbReference>
<dbReference type="EMBL" id="POUC01000058">
    <property type="protein sequence ID" value="PNG22150.1"/>
    <property type="molecule type" value="Genomic_DNA"/>
</dbReference>
<dbReference type="PANTHER" id="PTHR32387">
    <property type="entry name" value="WU:FJ29H11"/>
    <property type="match status" value="1"/>
</dbReference>
<sequence>MPDLRAEVRAKTLDRITSYQGAKDRWNLFRSLKNLIEQAIRDYEHRALVELLQNAHDAHDTGDLGGRVLIRLDHDEGPHGAVYVANTGRPVSRSNFDAITDIAQSDKRPEEGIGNKGIGFKSVLQLTGAPQVYSVSEEGGRVFDGYRFSFADETSLKDLLDGDATLAAEVAADVFHLCLPVPLDSVPDTVNAFAADGYVTVLRLPLKSEEARAEAAEQLTMLSAGPPVLLFLRRIGSLTVEERQDGLVDRRTLTRTERADAELDRLTVSTVTVGDGGAFVLLDRQVAAEAFGDAVERSVLGDHISEGWRDWQGDARVTLAIPVEEGLTKGRLYTHLPMGEQAVAPLPAHVNAPFFAKLARVDLEKTVPLNDFLLDELALLGAETLLACSTGTLELPPTLCADLLSWDASMSDRLSRAFKRLGQEVGTAPIIPLAPGARPWASLTEARLWDDKDRTLFTTDRLSRDADAVLVHPSVTGQRAARLEKAVATLVGRSPRPSDELLAKWAESLARSLADAPFQPELWARFYDELAGCVERPRALQGRRILMDDDGKLRLCNAADGRVRRATAFFSPRADGEEQAGSTEQGPRLPRSLRHRVFFVSRNIPWKNRLGSITIKQRGRRMLEDGGLVNEYRADELLALVARSLQDKPTPELAAEVLAWAFRLSRSDTAPWRDIQAMGLLVPGADGVWIPASKALLCAEWGGERAKLLGELIDRAQDVSEELAVLRGRLTAPPEHQAFRGADRAEWRAFLGRLGVGAGLCPEPVPRSTLRADGRHFTDGRPPTMSLPQATAEVWLRHVEKEPPTDRRPYTEYVGQTPLYRLPGQDDHHHLSDAAKRVYARLVAAGCSEWAADALHVTVRRYNDRWDSFSLPTPVTAFLAEAEWMPVASPRERADWRFVRPEAAWTHGDEAAPSFVPLLPSALRRAFQANDRAVRRARGWGLERWDSPETAARRVRELTELFRDGAVPETMTAAFRRAYEDAWAECAQTRQDPYPQGSEAAVVVSRGGRLEAVTLADDTDSPNTVDHLYVEDTDARQLVQLLEQRGAPLLRMRNMHGGAVAALLQRCFGSRVRRISRARVEVRVDGEAFHAGTAGDPLITSERDWLLTLVAAVIDLRASRFRRPTAESVRRGCAIAKRIQIVHAGVLTSVVDEIAERPGHGGRRWLAVPHQDTPTLLLEGPSQGEEDLLQRSAAGIMELLHHPELADTLRMALLDLNTAGWGPGQSPDADAIADVLGEDRARVREITATLRQPLDALLDILVPLLATLDLEAAHALLSNDEALASETELDRWLAARLTPTDHRTLRAAARHPDLDTARRAMSLSLRELNAAIAALGSTYRPLRNAEGIEQEFRHFVAGRRRSILDALRVGFLDAFRSGAPLTSYAENRNLTGLVPDTAWADEHLHLETALMQAHVDRWLTGLGAPPLGTDAGLTPVDELRLTNRPLLLERLKRARTLIHAWEAAHGESTSGLPGDPENLTTEATAAGLLDFFPLDDATTLRWLRTGDRWPAAVPLALTPGDLGLTTGQLDDAERQEKRERRLRQEERRHIVVDRTRMSAEEDNYHAIVEAVRGGLTPEFLGSAGDAPLVALGRQTQRLPGAGRPGFSAGRRGKLSDTQALAVGLAGEVAALAWLMNRYDAVDESAWVSGYRNKVLGDGMGDDTLGYDLIVERKRSSLLFEVKSSAGGEGEFVLSPTEIARARSLKKRETYHILYVSHALDADLRKIHLLPNPLHPRSAHFFRSVGEGLRYRFQLSRTGERRTGT</sequence>
<dbReference type="SUPFAM" id="SSF55874">
    <property type="entry name" value="ATPase domain of HSP90 chaperone/DNA topoisomerase II/histidine kinase"/>
    <property type="match status" value="1"/>
</dbReference>
<evidence type="ECO:0000313" key="3">
    <source>
        <dbReference type="Proteomes" id="UP000235943"/>
    </source>
</evidence>
<evidence type="ECO:0000313" key="2">
    <source>
        <dbReference type="EMBL" id="PNG22150.1"/>
    </source>
</evidence>
<dbReference type="InterPro" id="IPR024975">
    <property type="entry name" value="NOV_C"/>
</dbReference>
<dbReference type="NCBIfam" id="NF047352">
    <property type="entry name" value="P_loop_sacsin"/>
    <property type="match status" value="1"/>
</dbReference>
<feature type="domain" description="Protein NO VEIN C-terminal" evidence="1">
    <location>
        <begin position="1660"/>
        <end position="1721"/>
    </location>
</feature>
<comment type="caution">
    <text evidence="2">The sequence shown here is derived from an EMBL/GenBank/DDBJ whole genome shotgun (WGS) entry which is preliminary data.</text>
</comment>
<organism evidence="2 3">
    <name type="scientific">Streptomyces cahuitamycinicus</name>
    <dbReference type="NCBI Taxonomy" id="2070367"/>
    <lineage>
        <taxon>Bacteria</taxon>
        <taxon>Bacillati</taxon>
        <taxon>Actinomycetota</taxon>
        <taxon>Actinomycetes</taxon>
        <taxon>Kitasatosporales</taxon>
        <taxon>Streptomycetaceae</taxon>
        <taxon>Streptomyces</taxon>
    </lineage>
</organism>
<dbReference type="Pfam" id="PF13020">
    <property type="entry name" value="NOV_C"/>
    <property type="match status" value="1"/>
</dbReference>
<dbReference type="Gene3D" id="3.30.565.10">
    <property type="entry name" value="Histidine kinase-like ATPase, C-terminal domain"/>
    <property type="match status" value="1"/>
</dbReference>
<dbReference type="OrthoDB" id="9776021at2"/>
<dbReference type="Proteomes" id="UP000235943">
    <property type="component" value="Unassembled WGS sequence"/>
</dbReference>
<evidence type="ECO:0000259" key="1">
    <source>
        <dbReference type="Pfam" id="PF13020"/>
    </source>
</evidence>
<gene>
    <name evidence="2" type="ORF">C1J00_11065</name>
</gene>
<dbReference type="PANTHER" id="PTHR32387:SF0">
    <property type="entry name" value="PROTEIN NO VEIN"/>
    <property type="match status" value="1"/>
</dbReference>
<dbReference type="InterPro" id="IPR052957">
    <property type="entry name" value="Auxin_embryo_med"/>
</dbReference>
<protein>
    <recommendedName>
        <fullName evidence="1">Protein NO VEIN C-terminal domain-containing protein</fullName>
    </recommendedName>
</protein>
<accession>A0A2N8TT27</accession>
<proteinExistence type="predicted"/>
<name>A0A2N8TT27_9ACTN</name>